<evidence type="ECO:0000313" key="2">
    <source>
        <dbReference type="EMBL" id="AQY16627.1"/>
    </source>
</evidence>
<reference evidence="3" key="2">
    <citation type="journal article" date="2018" name="Viruses">
        <title>New Insights into the Evolutionary and Genomic Landscape of Molluscum Contagiosum Virus (MCV) based on Nine MCV1 and Six MCV2 Complete Genome Sequences.</title>
        <authorList>
            <person name="Zorec T."/>
            <person name="Kutnjak D."/>
            <person name="Hosnjak L."/>
            <person name="Kusar B."/>
            <person name="Trcko K."/>
            <person name="Kocjan B."/>
            <person name="Li Y."/>
            <person name="Krizmaric M."/>
            <person name="Miljkovic J."/>
            <person name="Ravnikar M."/>
            <person name="Poljak M."/>
        </authorList>
    </citation>
    <scope>NUCLEOTIDE SEQUENCE [LARGE SCALE GENOMIC DNA]</scope>
    <source>
        <strain evidence="3">MCV2_MB98</strain>
        <strain evidence="4">MCV2_MC313</strain>
        <strain evidence="5">MCV2_MC316</strain>
        <strain evidence="6">MCV2_MC332</strain>
        <strain evidence="7">MCV2_MC515</strain>
    </source>
</reference>
<organism evidence="2">
    <name type="scientific">Molluscum contagiosum virus subtype 2</name>
    <name type="common">MOCV</name>
    <name type="synonym">MCVII</name>
    <dbReference type="NCBI Taxonomy" id="10281"/>
    <lineage>
        <taxon>Viruses</taxon>
        <taxon>Varidnaviria</taxon>
        <taxon>Bamfordvirae</taxon>
        <taxon>Nucleocytoviricota</taxon>
        <taxon>Pokkesviricetes</taxon>
        <taxon>Chitovirales</taxon>
        <taxon>Poxviridae</taxon>
        <taxon>Chordopoxvirinae</taxon>
        <taxon>Molluscipoxvirus</taxon>
        <taxon>Molluscipoxvirus molluscum</taxon>
        <taxon>Molluscum contagiosum virus</taxon>
    </lineage>
</organism>
<dbReference type="EMBL" id="MH320551">
    <property type="protein sequence ID" value="AYO88199.1"/>
    <property type="molecule type" value="Genomic_DNA"/>
</dbReference>
<organismHost>
    <name type="scientific">Homo sapiens</name>
    <name type="common">Human</name>
    <dbReference type="NCBI Taxonomy" id="9606"/>
</organismHost>
<evidence type="ECO:0000313" key="7">
    <source>
        <dbReference type="EMBL" id="AYO89077.1"/>
    </source>
</evidence>
<reference evidence="3" key="3">
    <citation type="submission" date="2018-05" db="EMBL/GenBank/DDBJ databases">
        <authorList>
            <person name="Zorec T.M."/>
            <person name="Hosnjak L."/>
            <person name="Kutnjak D."/>
            <person name="Kusar B."/>
            <person name="Trcko K."/>
            <person name="Kocjan B.J."/>
            <person name="Li Y."/>
            <person name="Krizmaric M."/>
            <person name="Miljkovic J."/>
            <person name="Ravnikar M."/>
            <person name="Poljak M."/>
        </authorList>
    </citation>
    <scope>NUCLEOTIDE SEQUENCE</scope>
    <source>
        <strain evidence="3">MCV2_MB98</strain>
        <strain evidence="4">MCV2_MC313</strain>
        <strain evidence="5">MCV2_MC316</strain>
        <strain evidence="6">MCV2_MC332</strain>
        <strain evidence="7">MCV2_MC515</strain>
    </source>
</reference>
<dbReference type="EMBL" id="MH320548">
    <property type="protein sequence ID" value="AYO87689.1"/>
    <property type="molecule type" value="Genomic_DNA"/>
</dbReference>
<dbReference type="Proteomes" id="UP000317568">
    <property type="component" value="Genome"/>
</dbReference>
<protein>
    <submittedName>
        <fullName evidence="2">MC053</fullName>
    </submittedName>
</protein>
<evidence type="ECO:0000313" key="3">
    <source>
        <dbReference type="EMBL" id="AYO87689.1"/>
    </source>
</evidence>
<dbReference type="InterPro" id="IPR007110">
    <property type="entry name" value="Ig-like_dom"/>
</dbReference>
<dbReference type="EMBL" id="MH320550">
    <property type="protein sequence ID" value="AYO88029.1"/>
    <property type="molecule type" value="Genomic_DNA"/>
</dbReference>
<dbReference type="InterPro" id="IPR013783">
    <property type="entry name" value="Ig-like_fold"/>
</dbReference>
<proteinExistence type="predicted"/>
<dbReference type="EMBL" id="MH320549">
    <property type="protein sequence ID" value="AYO87859.1"/>
    <property type="molecule type" value="Genomic_DNA"/>
</dbReference>
<dbReference type="EMBL" id="MH320556">
    <property type="protein sequence ID" value="AYO89077.1"/>
    <property type="molecule type" value="Genomic_DNA"/>
</dbReference>
<dbReference type="Proteomes" id="UP000317891">
    <property type="component" value="Segment"/>
</dbReference>
<evidence type="ECO:0000259" key="1">
    <source>
        <dbReference type="PROSITE" id="PS50835"/>
    </source>
</evidence>
<dbReference type="Gene3D" id="2.60.40.10">
    <property type="entry name" value="Immunoglobulins"/>
    <property type="match status" value="1"/>
</dbReference>
<feature type="domain" description="Ig-like" evidence="1">
    <location>
        <begin position="29"/>
        <end position="129"/>
    </location>
</feature>
<evidence type="ECO:0000313" key="4">
    <source>
        <dbReference type="EMBL" id="AYO87859.1"/>
    </source>
</evidence>
<evidence type="ECO:0000313" key="6">
    <source>
        <dbReference type="EMBL" id="AYO88199.1"/>
    </source>
</evidence>
<reference evidence="2" key="1">
    <citation type="journal article" date="2017" name="J. Gen. Virol.">
        <title>Recombination events and variability among full-length genomes of co-circulating molluscum contagiosum virus subtypes 1 and 2.</title>
        <authorList>
            <person name="Lopez-Bueno A."/>
            <person name="Parras-Molto M."/>
            <person name="Lopez-Barrantes O."/>
            <person name="Belda S."/>
            <person name="Alejo A."/>
        </authorList>
    </citation>
    <scope>NUCLEOTIDE SEQUENCE</scope>
    <source>
        <strain evidence="2">Madrid 2016_1</strain>
    </source>
</reference>
<sequence length="133" mass="14850">MFFDNMLVLQSTVRNLPPWSYALVLVAVPISLSASVTHLQCPSQLDLGVHVAITVSCVACSHTPLFSRLYWIKNGSHAEHQSQTWITYTPNGTRLSQQLYLGADFTLTQNLTCRLADGDHVQEKSIVLADFWC</sequence>
<name>A0A1S7DM88_MCV2</name>
<gene>
    <name evidence="2" type="primary">MC053L</name>
</gene>
<dbReference type="EMBL" id="KY040274">
    <property type="protein sequence ID" value="AQY16627.1"/>
    <property type="molecule type" value="Genomic_DNA"/>
</dbReference>
<accession>A0A1S7DM88</accession>
<dbReference type="Proteomes" id="UP000315637">
    <property type="component" value="Segment"/>
</dbReference>
<dbReference type="Proteomes" id="UP000320816">
    <property type="component" value="Segment"/>
</dbReference>
<evidence type="ECO:0000313" key="5">
    <source>
        <dbReference type="EMBL" id="AYO88029.1"/>
    </source>
</evidence>
<dbReference type="Proteomes" id="UP000319755">
    <property type="component" value="Genome"/>
</dbReference>
<dbReference type="Proteomes" id="UP000320664">
    <property type="component" value="Segment"/>
</dbReference>
<dbReference type="PROSITE" id="PS50835">
    <property type="entry name" value="IG_LIKE"/>
    <property type="match status" value="1"/>
</dbReference>